<dbReference type="RefSeq" id="XP_066922330.1">
    <property type="nucleotide sequence ID" value="XM_067066229.1"/>
</dbReference>
<dbReference type="Gene3D" id="3.40.50.1240">
    <property type="entry name" value="Phosphoglycerate mutase-like"/>
    <property type="match status" value="1"/>
</dbReference>
<dbReference type="Proteomes" id="UP000594262">
    <property type="component" value="Unplaced"/>
</dbReference>
<evidence type="ECO:0000313" key="3">
    <source>
        <dbReference type="Proteomes" id="UP000594262"/>
    </source>
</evidence>
<evidence type="ECO:0000256" key="1">
    <source>
        <dbReference type="ARBA" id="ARBA00005375"/>
    </source>
</evidence>
<dbReference type="InterPro" id="IPR033379">
    <property type="entry name" value="Acid_Pase_AS"/>
</dbReference>
<dbReference type="EnsemblMetazoa" id="CLYHEMT010298.1">
    <property type="protein sequence ID" value="CLYHEMP010298.1"/>
    <property type="gene ID" value="CLYHEMG010298"/>
</dbReference>
<name>A0A7M5VF83_9CNID</name>
<dbReference type="AlphaFoldDB" id="A0A7M5VF83"/>
<dbReference type="GeneID" id="136809687"/>
<dbReference type="InterPro" id="IPR029033">
    <property type="entry name" value="His_PPase_superfam"/>
</dbReference>
<dbReference type="InterPro" id="IPR000560">
    <property type="entry name" value="His_Pase_clade-2"/>
</dbReference>
<keyword evidence="3" id="KW-1185">Reference proteome</keyword>
<dbReference type="GO" id="GO:0016791">
    <property type="term" value="F:phosphatase activity"/>
    <property type="evidence" value="ECO:0007669"/>
    <property type="project" value="TreeGrafter"/>
</dbReference>
<dbReference type="InterPro" id="IPR050645">
    <property type="entry name" value="Histidine_acid_phosphatase"/>
</dbReference>
<dbReference type="CDD" id="cd07061">
    <property type="entry name" value="HP_HAP_like"/>
    <property type="match status" value="1"/>
</dbReference>
<organism evidence="2 3">
    <name type="scientific">Clytia hemisphaerica</name>
    <dbReference type="NCBI Taxonomy" id="252671"/>
    <lineage>
        <taxon>Eukaryota</taxon>
        <taxon>Metazoa</taxon>
        <taxon>Cnidaria</taxon>
        <taxon>Hydrozoa</taxon>
        <taxon>Hydroidolina</taxon>
        <taxon>Leptothecata</taxon>
        <taxon>Obeliida</taxon>
        <taxon>Clytiidae</taxon>
        <taxon>Clytia</taxon>
    </lineage>
</organism>
<evidence type="ECO:0000313" key="2">
    <source>
        <dbReference type="EnsemblMetazoa" id="CLYHEMP010298.1"/>
    </source>
</evidence>
<dbReference type="OrthoDB" id="10257284at2759"/>
<dbReference type="PANTHER" id="PTHR11567">
    <property type="entry name" value="ACID PHOSPHATASE-RELATED"/>
    <property type="match status" value="1"/>
</dbReference>
<dbReference type="Pfam" id="PF00328">
    <property type="entry name" value="His_Phos_2"/>
    <property type="match status" value="1"/>
</dbReference>
<accession>A0A7M5VF83</accession>
<protein>
    <submittedName>
        <fullName evidence="2">Uncharacterized protein</fullName>
    </submittedName>
</protein>
<dbReference type="PROSITE" id="PS00616">
    <property type="entry name" value="HIS_ACID_PHOSPHAT_1"/>
    <property type="match status" value="1"/>
</dbReference>
<dbReference type="SUPFAM" id="SSF53254">
    <property type="entry name" value="Phosphoglycerate mutase-like"/>
    <property type="match status" value="1"/>
</dbReference>
<dbReference type="PANTHER" id="PTHR11567:SF202">
    <property type="entry name" value="LYSOPHOSPHATIDIC ACID PHOSPHATASE TYPE 6"/>
    <property type="match status" value="1"/>
</dbReference>
<proteinExistence type="inferred from homology"/>
<reference evidence="2" key="1">
    <citation type="submission" date="2021-01" db="UniProtKB">
        <authorList>
            <consortium name="EnsemblMetazoa"/>
        </authorList>
    </citation>
    <scope>IDENTIFICATION</scope>
</reference>
<sequence length="184" mass="20858">MVWLKRLVLSGSCGAIASSFFNLSTLIAKEDEFKKNLQLRQVQVIFRHGARTPVYSHKIENTSFTDAIWDKEKLSKTLDHSNIPFSLRLNSGKICKEISLDNVYQDRPKLTGGMTVGQLTTVGQQQAYDLGQLFNKDYIQKFQLLSDHYLHSEVRVQSTNVRRTILTARSVVAGMYGKSNIKGM</sequence>
<comment type="similarity">
    <text evidence="1">Belongs to the histidine acid phosphatase family.</text>
</comment>